<accession>A0A8X6TVQ8</accession>
<gene>
    <name evidence="2" type="ORF">NPIL_217481</name>
</gene>
<evidence type="ECO:0000256" key="1">
    <source>
        <dbReference type="SAM" id="Phobius"/>
    </source>
</evidence>
<organism evidence="2 3">
    <name type="scientific">Nephila pilipes</name>
    <name type="common">Giant wood spider</name>
    <name type="synonym">Nephila maculata</name>
    <dbReference type="NCBI Taxonomy" id="299642"/>
    <lineage>
        <taxon>Eukaryota</taxon>
        <taxon>Metazoa</taxon>
        <taxon>Ecdysozoa</taxon>
        <taxon>Arthropoda</taxon>
        <taxon>Chelicerata</taxon>
        <taxon>Arachnida</taxon>
        <taxon>Araneae</taxon>
        <taxon>Araneomorphae</taxon>
        <taxon>Entelegynae</taxon>
        <taxon>Araneoidea</taxon>
        <taxon>Nephilidae</taxon>
        <taxon>Nephila</taxon>
    </lineage>
</organism>
<evidence type="ECO:0000313" key="3">
    <source>
        <dbReference type="Proteomes" id="UP000887013"/>
    </source>
</evidence>
<keyword evidence="1" id="KW-0812">Transmembrane</keyword>
<evidence type="ECO:0000313" key="2">
    <source>
        <dbReference type="EMBL" id="GFT55204.1"/>
    </source>
</evidence>
<name>A0A8X6TVQ8_NEPPI</name>
<dbReference type="OrthoDB" id="10598642at2759"/>
<proteinExistence type="predicted"/>
<keyword evidence="1" id="KW-0472">Membrane</keyword>
<feature type="transmembrane region" description="Helical" evidence="1">
    <location>
        <begin position="91"/>
        <end position="113"/>
    </location>
</feature>
<dbReference type="EMBL" id="BMAW01112965">
    <property type="protein sequence ID" value="GFT55204.1"/>
    <property type="molecule type" value="Genomic_DNA"/>
</dbReference>
<comment type="caution">
    <text evidence="2">The sequence shown here is derived from an EMBL/GenBank/DDBJ whole genome shotgun (WGS) entry which is preliminary data.</text>
</comment>
<dbReference type="Proteomes" id="UP000887013">
    <property type="component" value="Unassembled WGS sequence"/>
</dbReference>
<dbReference type="AlphaFoldDB" id="A0A8X6TVQ8"/>
<sequence>MCRGGEGLAGVGFFSCRYFSTEGPKTRFTNSTKNFLVTHAFGFDLHITCSFSFKILCDLNALRSSEWYTSRGLILQSPLSLAHSARVNMSFIGLWPGIIFSSTVIYVLFGIFFQNSPVSSQLKTY</sequence>
<protein>
    <submittedName>
        <fullName evidence="2">Uncharacterized protein</fullName>
    </submittedName>
</protein>
<reference evidence="2" key="1">
    <citation type="submission" date="2020-08" db="EMBL/GenBank/DDBJ databases">
        <title>Multicomponent nature underlies the extraordinary mechanical properties of spider dragline silk.</title>
        <authorList>
            <person name="Kono N."/>
            <person name="Nakamura H."/>
            <person name="Mori M."/>
            <person name="Yoshida Y."/>
            <person name="Ohtoshi R."/>
            <person name="Malay A.D."/>
            <person name="Moran D.A.P."/>
            <person name="Tomita M."/>
            <person name="Numata K."/>
            <person name="Arakawa K."/>
        </authorList>
    </citation>
    <scope>NUCLEOTIDE SEQUENCE</scope>
</reference>
<keyword evidence="3" id="KW-1185">Reference proteome</keyword>
<keyword evidence="1" id="KW-1133">Transmembrane helix</keyword>